<dbReference type="PRINTS" id="PR00038">
    <property type="entry name" value="HTHLUXR"/>
</dbReference>
<protein>
    <recommendedName>
        <fullName evidence="4">HTH luxR-type domain-containing protein</fullName>
    </recommendedName>
</protein>
<evidence type="ECO:0000259" key="4">
    <source>
        <dbReference type="PROSITE" id="PS50043"/>
    </source>
</evidence>
<dbReference type="AlphaFoldDB" id="A6GAG7"/>
<evidence type="ECO:0000256" key="3">
    <source>
        <dbReference type="ARBA" id="ARBA00023163"/>
    </source>
</evidence>
<keyword evidence="1" id="KW-0805">Transcription regulation</keyword>
<proteinExistence type="predicted"/>
<keyword evidence="6" id="KW-1185">Reference proteome</keyword>
<dbReference type="CDD" id="cd06170">
    <property type="entry name" value="LuxR_C_like"/>
    <property type="match status" value="1"/>
</dbReference>
<evidence type="ECO:0000256" key="2">
    <source>
        <dbReference type="ARBA" id="ARBA00023125"/>
    </source>
</evidence>
<dbReference type="Gene3D" id="1.10.10.10">
    <property type="entry name" value="Winged helix-like DNA-binding domain superfamily/Winged helix DNA-binding domain"/>
    <property type="match status" value="1"/>
</dbReference>
<gene>
    <name evidence="5" type="ORF">PPSIR1_30771</name>
</gene>
<dbReference type="GO" id="GO:0006355">
    <property type="term" value="P:regulation of DNA-templated transcription"/>
    <property type="evidence" value="ECO:0007669"/>
    <property type="project" value="InterPro"/>
</dbReference>
<sequence>MLTLGPRTHIQLSIEDDEQADRVMTLLDALGYEVERAPHFDSRQARLQLRVDAIVEKDSLTPREAEVLGLFVHGGLLNIEIAKELGVELSTVKWHMHNIFTKTDTKNREALLRAVIGDWF</sequence>
<dbReference type="PANTHER" id="PTHR44688:SF16">
    <property type="entry name" value="DNA-BINDING TRANSCRIPTIONAL ACTIVATOR DEVR_DOSR"/>
    <property type="match status" value="1"/>
</dbReference>
<feature type="domain" description="HTH luxR-type" evidence="4">
    <location>
        <begin position="53"/>
        <end position="119"/>
    </location>
</feature>
<evidence type="ECO:0000313" key="6">
    <source>
        <dbReference type="Proteomes" id="UP000005801"/>
    </source>
</evidence>
<dbReference type="InterPro" id="IPR016032">
    <property type="entry name" value="Sig_transdc_resp-reg_C-effctor"/>
</dbReference>
<organism evidence="5 6">
    <name type="scientific">Plesiocystis pacifica SIR-1</name>
    <dbReference type="NCBI Taxonomy" id="391625"/>
    <lineage>
        <taxon>Bacteria</taxon>
        <taxon>Pseudomonadati</taxon>
        <taxon>Myxococcota</taxon>
        <taxon>Polyangia</taxon>
        <taxon>Nannocystales</taxon>
        <taxon>Nannocystaceae</taxon>
        <taxon>Plesiocystis</taxon>
    </lineage>
</organism>
<keyword evidence="2" id="KW-0238">DNA-binding</keyword>
<dbReference type="PROSITE" id="PS50043">
    <property type="entry name" value="HTH_LUXR_2"/>
    <property type="match status" value="1"/>
</dbReference>
<accession>A6GAG7</accession>
<dbReference type="STRING" id="391625.PPSIR1_30771"/>
<comment type="caution">
    <text evidence="5">The sequence shown here is derived from an EMBL/GenBank/DDBJ whole genome shotgun (WGS) entry which is preliminary data.</text>
</comment>
<dbReference type="Pfam" id="PF00196">
    <property type="entry name" value="GerE"/>
    <property type="match status" value="1"/>
</dbReference>
<dbReference type="GO" id="GO:0003677">
    <property type="term" value="F:DNA binding"/>
    <property type="evidence" value="ECO:0007669"/>
    <property type="project" value="UniProtKB-KW"/>
</dbReference>
<keyword evidence="3" id="KW-0804">Transcription</keyword>
<dbReference type="InterPro" id="IPR000792">
    <property type="entry name" value="Tscrpt_reg_LuxR_C"/>
</dbReference>
<evidence type="ECO:0000313" key="5">
    <source>
        <dbReference type="EMBL" id="EDM77155.1"/>
    </source>
</evidence>
<dbReference type="PANTHER" id="PTHR44688">
    <property type="entry name" value="DNA-BINDING TRANSCRIPTIONAL ACTIVATOR DEVR_DOSR"/>
    <property type="match status" value="1"/>
</dbReference>
<dbReference type="Proteomes" id="UP000005801">
    <property type="component" value="Unassembled WGS sequence"/>
</dbReference>
<dbReference type="SMART" id="SM00421">
    <property type="entry name" value="HTH_LUXR"/>
    <property type="match status" value="1"/>
</dbReference>
<reference evidence="5 6" key="1">
    <citation type="submission" date="2007-06" db="EMBL/GenBank/DDBJ databases">
        <authorList>
            <person name="Shimkets L."/>
            <person name="Ferriera S."/>
            <person name="Johnson J."/>
            <person name="Kravitz S."/>
            <person name="Beeson K."/>
            <person name="Sutton G."/>
            <person name="Rogers Y.-H."/>
            <person name="Friedman R."/>
            <person name="Frazier M."/>
            <person name="Venter J.C."/>
        </authorList>
    </citation>
    <scope>NUCLEOTIDE SEQUENCE [LARGE SCALE GENOMIC DNA]</scope>
    <source>
        <strain evidence="5 6">SIR-1</strain>
    </source>
</reference>
<name>A6GAG7_9BACT</name>
<dbReference type="EMBL" id="ABCS01000051">
    <property type="protein sequence ID" value="EDM77155.1"/>
    <property type="molecule type" value="Genomic_DNA"/>
</dbReference>
<dbReference type="InterPro" id="IPR036388">
    <property type="entry name" value="WH-like_DNA-bd_sf"/>
</dbReference>
<evidence type="ECO:0000256" key="1">
    <source>
        <dbReference type="ARBA" id="ARBA00023015"/>
    </source>
</evidence>
<dbReference type="PROSITE" id="PS00622">
    <property type="entry name" value="HTH_LUXR_1"/>
    <property type="match status" value="1"/>
</dbReference>
<dbReference type="SUPFAM" id="SSF46894">
    <property type="entry name" value="C-terminal effector domain of the bipartite response regulators"/>
    <property type="match status" value="1"/>
</dbReference>